<dbReference type="Pfam" id="PF21082">
    <property type="entry name" value="MS_channel_3rd"/>
    <property type="match status" value="1"/>
</dbReference>
<evidence type="ECO:0000313" key="14">
    <source>
        <dbReference type="Proteomes" id="UP000236592"/>
    </source>
</evidence>
<comment type="similarity">
    <text evidence="2">Belongs to the MscS (TC 1.A.23) family.</text>
</comment>
<keyword evidence="7" id="KW-0175">Coiled coil</keyword>
<dbReference type="InterPro" id="IPR023408">
    <property type="entry name" value="MscS_beta-dom_sf"/>
</dbReference>
<feature type="transmembrane region" description="Helical" evidence="9">
    <location>
        <begin position="471"/>
        <end position="493"/>
    </location>
</feature>
<evidence type="ECO:0000259" key="11">
    <source>
        <dbReference type="Pfam" id="PF21082"/>
    </source>
</evidence>
<gene>
    <name evidence="13" type="ORF">C1A40_03915</name>
</gene>
<dbReference type="Gene3D" id="1.10.287.1260">
    <property type="match status" value="1"/>
</dbReference>
<dbReference type="GO" id="GO:0008381">
    <property type="term" value="F:mechanosensitive monoatomic ion channel activity"/>
    <property type="evidence" value="ECO:0007669"/>
    <property type="project" value="UniProtKB-ARBA"/>
</dbReference>
<evidence type="ECO:0000256" key="1">
    <source>
        <dbReference type="ARBA" id="ARBA00004651"/>
    </source>
</evidence>
<feature type="transmembrane region" description="Helical" evidence="9">
    <location>
        <begin position="557"/>
        <end position="582"/>
    </location>
</feature>
<feature type="transmembrane region" description="Helical" evidence="9">
    <location>
        <begin position="314"/>
        <end position="335"/>
    </location>
</feature>
<dbReference type="InterPro" id="IPR052702">
    <property type="entry name" value="MscS-like_channel"/>
</dbReference>
<feature type="compositionally biased region" description="Basic and acidic residues" evidence="8">
    <location>
        <begin position="837"/>
        <end position="853"/>
    </location>
</feature>
<evidence type="ECO:0000313" key="13">
    <source>
        <dbReference type="EMBL" id="AUS04672.1"/>
    </source>
</evidence>
<dbReference type="GO" id="GO:0005886">
    <property type="term" value="C:plasma membrane"/>
    <property type="evidence" value="ECO:0007669"/>
    <property type="project" value="UniProtKB-SubCell"/>
</dbReference>
<comment type="subcellular location">
    <subcellularLocation>
        <location evidence="1">Cell membrane</location>
        <topology evidence="1">Multi-pass membrane protein</topology>
    </subcellularLocation>
</comment>
<dbReference type="Pfam" id="PF21088">
    <property type="entry name" value="MS_channel_1st"/>
    <property type="match status" value="1"/>
</dbReference>
<dbReference type="InterPro" id="IPR010920">
    <property type="entry name" value="LSM_dom_sf"/>
</dbReference>
<feature type="domain" description="Mechanosensitive ion channel MscS" evidence="10">
    <location>
        <begin position="645"/>
        <end position="711"/>
    </location>
</feature>
<feature type="transmembrane region" description="Helical" evidence="9">
    <location>
        <begin position="271"/>
        <end position="293"/>
    </location>
</feature>
<dbReference type="Pfam" id="PF00924">
    <property type="entry name" value="MS_channel_2nd"/>
    <property type="match status" value="1"/>
</dbReference>
<protein>
    <recommendedName>
        <fullName evidence="15">Mechanosensitive ion channel protein MscS</fullName>
    </recommendedName>
</protein>
<feature type="transmembrane region" description="Helical" evidence="9">
    <location>
        <begin position="514"/>
        <end position="537"/>
    </location>
</feature>
<feature type="transmembrane region" description="Helical" evidence="9">
    <location>
        <begin position="429"/>
        <end position="451"/>
    </location>
</feature>
<dbReference type="InterPro" id="IPR049142">
    <property type="entry name" value="MS_channel_1st"/>
</dbReference>
<feature type="domain" description="Mechanosensitive ion channel MscS C-terminal" evidence="11">
    <location>
        <begin position="720"/>
        <end position="801"/>
    </location>
</feature>
<organism evidence="13 14">
    <name type="scientific">Pseudotamlana carrageenivorans</name>
    <dbReference type="NCBI Taxonomy" id="2069432"/>
    <lineage>
        <taxon>Bacteria</taxon>
        <taxon>Pseudomonadati</taxon>
        <taxon>Bacteroidota</taxon>
        <taxon>Flavobacteriia</taxon>
        <taxon>Flavobacteriales</taxon>
        <taxon>Flavobacteriaceae</taxon>
        <taxon>Pseudotamlana</taxon>
    </lineage>
</organism>
<dbReference type="Gene3D" id="3.30.70.100">
    <property type="match status" value="1"/>
</dbReference>
<accession>A0A2I7SFI6</accession>
<feature type="domain" description="Mechanosensitive ion channel transmembrane helices 2/3" evidence="12">
    <location>
        <begin position="604"/>
        <end position="644"/>
    </location>
</feature>
<dbReference type="Gene3D" id="2.30.30.60">
    <property type="match status" value="1"/>
</dbReference>
<dbReference type="SUPFAM" id="SSF82861">
    <property type="entry name" value="Mechanosensitive channel protein MscS (YggB), transmembrane region"/>
    <property type="match status" value="1"/>
</dbReference>
<dbReference type="AlphaFoldDB" id="A0A2I7SFI6"/>
<dbReference type="Proteomes" id="UP000236592">
    <property type="component" value="Chromosome"/>
</dbReference>
<evidence type="ECO:0000259" key="10">
    <source>
        <dbReference type="Pfam" id="PF00924"/>
    </source>
</evidence>
<evidence type="ECO:0000256" key="9">
    <source>
        <dbReference type="SAM" id="Phobius"/>
    </source>
</evidence>
<dbReference type="OrthoDB" id="9809206at2"/>
<evidence type="ECO:0000256" key="8">
    <source>
        <dbReference type="SAM" id="MobiDB-lite"/>
    </source>
</evidence>
<feature type="transmembrane region" description="Helical" evidence="9">
    <location>
        <begin position="341"/>
        <end position="362"/>
    </location>
</feature>
<dbReference type="InterPro" id="IPR006686">
    <property type="entry name" value="MscS_channel_CS"/>
</dbReference>
<evidence type="ECO:0000256" key="7">
    <source>
        <dbReference type="SAM" id="Coils"/>
    </source>
</evidence>
<dbReference type="PROSITE" id="PS01246">
    <property type="entry name" value="UPF0003"/>
    <property type="match status" value="1"/>
</dbReference>
<feature type="coiled-coil region" evidence="7">
    <location>
        <begin position="196"/>
        <end position="223"/>
    </location>
</feature>
<dbReference type="KEGG" id="taj:C1A40_03915"/>
<keyword evidence="5 9" id="KW-1133">Transmembrane helix</keyword>
<name>A0A2I7SFI6_9FLAO</name>
<dbReference type="InterPro" id="IPR011014">
    <property type="entry name" value="MscS_channel_TM-2"/>
</dbReference>
<keyword evidence="14" id="KW-1185">Reference proteome</keyword>
<keyword evidence="4 9" id="KW-0812">Transmembrane</keyword>
<keyword evidence="3" id="KW-1003">Cell membrane</keyword>
<feature type="compositionally biased region" description="Low complexity" evidence="8">
    <location>
        <begin position="856"/>
        <end position="875"/>
    </location>
</feature>
<dbReference type="EMBL" id="CP025938">
    <property type="protein sequence ID" value="AUS04672.1"/>
    <property type="molecule type" value="Genomic_DNA"/>
</dbReference>
<feature type="transmembrane region" description="Helical" evidence="9">
    <location>
        <begin position="393"/>
        <end position="409"/>
    </location>
</feature>
<dbReference type="SUPFAM" id="SSF50182">
    <property type="entry name" value="Sm-like ribonucleoproteins"/>
    <property type="match status" value="1"/>
</dbReference>
<dbReference type="InterPro" id="IPR006685">
    <property type="entry name" value="MscS_channel_2nd"/>
</dbReference>
<evidence type="ECO:0000256" key="5">
    <source>
        <dbReference type="ARBA" id="ARBA00022989"/>
    </source>
</evidence>
<feature type="transmembrane region" description="Helical" evidence="9">
    <location>
        <begin position="369"/>
        <end position="387"/>
    </location>
</feature>
<evidence type="ECO:0000256" key="2">
    <source>
        <dbReference type="ARBA" id="ARBA00008017"/>
    </source>
</evidence>
<keyword evidence="6 9" id="KW-0472">Membrane</keyword>
<reference evidence="14" key="1">
    <citation type="submission" date="2018-01" db="EMBL/GenBank/DDBJ databases">
        <title>Complete genome of Tamlana sp. UJ94.</title>
        <authorList>
            <person name="Jung J."/>
            <person name="Chung D."/>
            <person name="Bae S.S."/>
            <person name="Baek K."/>
        </authorList>
    </citation>
    <scope>NUCLEOTIDE SEQUENCE [LARGE SCALE GENOMIC DNA]</scope>
    <source>
        <strain evidence="14">UJ94</strain>
    </source>
</reference>
<feature type="region of interest" description="Disordered" evidence="8">
    <location>
        <begin position="836"/>
        <end position="875"/>
    </location>
</feature>
<evidence type="ECO:0008006" key="15">
    <source>
        <dbReference type="Google" id="ProtNLM"/>
    </source>
</evidence>
<dbReference type="InterPro" id="IPR011066">
    <property type="entry name" value="MscS_channel_C_sf"/>
</dbReference>
<evidence type="ECO:0000256" key="4">
    <source>
        <dbReference type="ARBA" id="ARBA00022692"/>
    </source>
</evidence>
<dbReference type="SUPFAM" id="SSF82689">
    <property type="entry name" value="Mechanosensitive channel protein MscS (YggB), C-terminal domain"/>
    <property type="match status" value="1"/>
</dbReference>
<dbReference type="PANTHER" id="PTHR30347">
    <property type="entry name" value="POTASSIUM CHANNEL RELATED"/>
    <property type="match status" value="1"/>
</dbReference>
<dbReference type="InterPro" id="IPR049278">
    <property type="entry name" value="MS_channel_C"/>
</dbReference>
<feature type="transmembrane region" description="Helical" evidence="9">
    <location>
        <begin position="603"/>
        <end position="623"/>
    </location>
</feature>
<feature type="transmembrane region" description="Helical" evidence="9">
    <location>
        <begin position="635"/>
        <end position="658"/>
    </location>
</feature>
<dbReference type="PANTHER" id="PTHR30347:SF1">
    <property type="entry name" value="MECHANOSENSITIVE CHANNEL MSCK"/>
    <property type="match status" value="1"/>
</dbReference>
<dbReference type="RefSeq" id="WP_102994753.1">
    <property type="nucleotide sequence ID" value="NZ_CP025938.1"/>
</dbReference>
<proteinExistence type="inferred from homology"/>
<sequence>MTPKYFLSVLLFCFFLLFRGETICAQGIIPKKEQANKKIIDSIKVQPEAIPLINIVQRIEETNYDIKNIQRKIKIPESIQKIDSLLPIYSKFLEVESMRTKHFIKANPNSQKANNTMLTWGDYLSYLSKWMGTIKDEAERNSILIEDILNRTVVWRLSYKNAVEKEAPEEVLNGIKKTLEAVESTKETIIDNNNYYLKLETKLSEQTNLVEDVRNDLLNLKNSEVYDLFYLRHQPIWKTSFKQSTKDLEIQEQIDDLEKESTTIPNIDNGYINSFFLFLLFTGFFAVLFIYFKRGFLKYPYEDKDERIIIAKDLILKKDMLCVWFLSLIFCEIFFNNLPKLASDCITLFTLIIAIPIIRPIMADKYKKILYYVVLFFILNTTKSYLWYSSLGYRLYILGESAVVIFILYRFTSPYLKTLKSLDKGLGKLLFQLVPVVYLLSIISIISNILGYTNLTDITLKISTQGGIITMVFYAITLIISGIAISVIHRHFTVKHTYSAFKRKQIENKALNRIRITAYVLWGIFFLGMIDLLRPIFTFLGDILSEPYKIGNLTFTLGAVVSFAFILFASFTLTKFVSFLINDDDGILRFLKLPKGIPAAISLVIRYFIIGFGTVLALSALGIDLSKFNLMAGALGVGIGFGLQNIVSNFISGLILVFERPILPGDTIEVNNLLGTVSRIGIRASNISTFDGSEVVVPNNNLISNDLINWTLSNNTKRIEVLIGTTYDSDPNEILKILTEVAKSYDYILKDPGPRALFNDFGDSSLNFRLLFWVHYELGLQAKSDISIAIYNRFKEEGVEIPFPQRDLHIKNTPESFQLKATQMTTETLNVTEEQELEKNMKHPIIEPSKSDIDSDGSNSNGDSDSSNIDDGPVK</sequence>
<evidence type="ECO:0000256" key="3">
    <source>
        <dbReference type="ARBA" id="ARBA00022475"/>
    </source>
</evidence>
<evidence type="ECO:0000259" key="12">
    <source>
        <dbReference type="Pfam" id="PF21088"/>
    </source>
</evidence>
<evidence type="ECO:0000256" key="6">
    <source>
        <dbReference type="ARBA" id="ARBA00023136"/>
    </source>
</evidence>